<dbReference type="InterPro" id="IPR021522">
    <property type="entry name" value="MctB"/>
</dbReference>
<evidence type="ECO:0000313" key="1">
    <source>
        <dbReference type="EMBL" id="ORA73885.1"/>
    </source>
</evidence>
<dbReference type="AlphaFoldDB" id="A0A1X0DNE5"/>
<dbReference type="GO" id="GO:0055070">
    <property type="term" value="P:copper ion homeostasis"/>
    <property type="evidence" value="ECO:0007669"/>
    <property type="project" value="InterPro"/>
</dbReference>
<comment type="caution">
    <text evidence="1">The sequence shown here is derived from an EMBL/GenBank/DDBJ whole genome shotgun (WGS) entry which is preliminary data.</text>
</comment>
<dbReference type="STRING" id="444597.BST26_01595"/>
<accession>A0A1X0DNE5</accession>
<gene>
    <name evidence="1" type="ORF">BST26_01595</name>
</gene>
<dbReference type="EMBL" id="MVHS01000002">
    <property type="protein sequence ID" value="ORA73885.1"/>
    <property type="molecule type" value="Genomic_DNA"/>
</dbReference>
<proteinExistence type="predicted"/>
<organism evidence="1 2">
    <name type="scientific">Mycolicibacterium insubricum</name>
    <dbReference type="NCBI Taxonomy" id="444597"/>
    <lineage>
        <taxon>Bacteria</taxon>
        <taxon>Bacillati</taxon>
        <taxon>Actinomycetota</taxon>
        <taxon>Actinomycetes</taxon>
        <taxon>Mycobacteriales</taxon>
        <taxon>Mycobacteriaceae</taxon>
        <taxon>Mycolicibacterium</taxon>
    </lineage>
</organism>
<protein>
    <submittedName>
        <fullName evidence="1">Channel-forming protein</fullName>
    </submittedName>
</protein>
<keyword evidence="2" id="KW-1185">Reference proteome</keyword>
<dbReference type="Proteomes" id="UP000192801">
    <property type="component" value="Unassembled WGS sequence"/>
</dbReference>
<dbReference type="RefSeq" id="WP_083029061.1">
    <property type="nucleotide sequence ID" value="NZ_AP022618.1"/>
</dbReference>
<dbReference type="GO" id="GO:0016020">
    <property type="term" value="C:membrane"/>
    <property type="evidence" value="ECO:0007669"/>
    <property type="project" value="InterPro"/>
</dbReference>
<reference evidence="1 2" key="1">
    <citation type="submission" date="2016-12" db="EMBL/GenBank/DDBJ databases">
        <title>The new phylogeny of genus Mycobacterium.</title>
        <authorList>
            <person name="Tortoli E."/>
            <person name="Trovato A."/>
            <person name="Cirillo D.M."/>
        </authorList>
    </citation>
    <scope>NUCLEOTIDE SEQUENCE [LARGE SCALE GENOMIC DNA]</scope>
    <source>
        <strain evidence="1 2">DSM 45130</strain>
    </source>
</reference>
<dbReference type="Pfam" id="PF11382">
    <property type="entry name" value="MctB"/>
    <property type="match status" value="1"/>
</dbReference>
<dbReference type="OrthoDB" id="4350157at2"/>
<evidence type="ECO:0000313" key="2">
    <source>
        <dbReference type="Proteomes" id="UP000192801"/>
    </source>
</evidence>
<sequence length="313" mass="31911">MISLRSHAISLAAVFLALAVGVVLGSGLLSDTLLSSMRQEKRDLHGQINTLTDQKNAINEKLSAADDFNTAMAPRMVRDALKDRSVVLFRTPDAKDDDLDAVRRVISTAGGTVSATVALTDEFVDANSAEKLSSVVNSVLLPAGTQRQTTLVDQGSQAGDVLGLALLNDRNPEAPKVDDAQREIVLTALRDTGFISYPGKTFGGADTALIVTGGPLGDDAGNKGTTVARFAAGMAPHGFGTVLAGRDGSATGTGAVAVLRSDPGMSAAVTSVDDIDSEAGRITAVLALAELIGGGKPGAFGVGQGATSVTVPQ</sequence>
<name>A0A1X0DNE5_9MYCO</name>